<accession>A0A6J5LF77</accession>
<gene>
    <name evidence="2" type="ORF">UFOVP248_13</name>
</gene>
<organism evidence="2">
    <name type="scientific">uncultured Caudovirales phage</name>
    <dbReference type="NCBI Taxonomy" id="2100421"/>
    <lineage>
        <taxon>Viruses</taxon>
        <taxon>Duplodnaviria</taxon>
        <taxon>Heunggongvirae</taxon>
        <taxon>Uroviricota</taxon>
        <taxon>Caudoviricetes</taxon>
        <taxon>Peduoviridae</taxon>
        <taxon>Maltschvirus</taxon>
        <taxon>Maltschvirus maltsch</taxon>
    </lineage>
</organism>
<sequence>MMATVDATDAKLSAHELVCAERYSVINARLKRLEGILISACGIMLTGMTGTIFAMLTHVK</sequence>
<keyword evidence="1" id="KW-0812">Transmembrane</keyword>
<proteinExistence type="predicted"/>
<evidence type="ECO:0000313" key="2">
    <source>
        <dbReference type="EMBL" id="CAB4132282.1"/>
    </source>
</evidence>
<feature type="transmembrane region" description="Helical" evidence="1">
    <location>
        <begin position="36"/>
        <end position="56"/>
    </location>
</feature>
<keyword evidence="1" id="KW-0472">Membrane</keyword>
<reference evidence="2" key="1">
    <citation type="submission" date="2020-04" db="EMBL/GenBank/DDBJ databases">
        <authorList>
            <person name="Chiriac C."/>
            <person name="Salcher M."/>
            <person name="Ghai R."/>
            <person name="Kavagutti S V."/>
        </authorList>
    </citation>
    <scope>NUCLEOTIDE SEQUENCE</scope>
</reference>
<name>A0A6J5LF77_9CAUD</name>
<evidence type="ECO:0000256" key="1">
    <source>
        <dbReference type="SAM" id="Phobius"/>
    </source>
</evidence>
<dbReference type="EMBL" id="LR796267">
    <property type="protein sequence ID" value="CAB4132282.1"/>
    <property type="molecule type" value="Genomic_DNA"/>
</dbReference>
<protein>
    <submittedName>
        <fullName evidence="2">Uncharacterized protein</fullName>
    </submittedName>
</protein>
<keyword evidence="1" id="KW-1133">Transmembrane helix</keyword>